<keyword evidence="15" id="KW-1185">Reference proteome</keyword>
<protein>
    <recommendedName>
        <fullName evidence="3">RING-type E3 ubiquitin transferase</fullName>
        <ecNumber evidence="3">2.3.2.27</ecNumber>
    </recommendedName>
</protein>
<evidence type="ECO:0000256" key="4">
    <source>
        <dbReference type="ARBA" id="ARBA00022679"/>
    </source>
</evidence>
<keyword evidence="5" id="KW-0479">Metal-binding</keyword>
<dbReference type="GO" id="GO:0008270">
    <property type="term" value="F:zinc ion binding"/>
    <property type="evidence" value="ECO:0007669"/>
    <property type="project" value="UniProtKB-KW"/>
</dbReference>
<dbReference type="GO" id="GO:0016567">
    <property type="term" value="P:protein ubiquitination"/>
    <property type="evidence" value="ECO:0007669"/>
    <property type="project" value="TreeGrafter"/>
</dbReference>
<evidence type="ECO:0000256" key="1">
    <source>
        <dbReference type="ARBA" id="ARBA00000900"/>
    </source>
</evidence>
<evidence type="ECO:0000313" key="13">
    <source>
        <dbReference type="EMBL" id="KAF2571751.1"/>
    </source>
</evidence>
<comment type="pathway">
    <text evidence="2">Protein modification; protein ubiquitination.</text>
</comment>
<dbReference type="PANTHER" id="PTHR14140:SF46">
    <property type="entry name" value="E3 UBIQUITIN-PROTEIN LIGASE ORTHRUS 1-RELATED"/>
    <property type="match status" value="1"/>
</dbReference>
<comment type="subcellular location">
    <subcellularLocation>
        <location evidence="11">Nucleus</location>
    </subcellularLocation>
</comment>
<reference evidence="14" key="2">
    <citation type="submission" date="2019-12" db="EMBL/GenBank/DDBJ databases">
        <authorList>
            <person name="Studholme D.J."/>
            <person name="Sarris P."/>
        </authorList>
    </citation>
    <scope>NUCLEOTIDE SEQUENCE</scope>
    <source>
        <strain evidence="14">PFS-1207/04</strain>
        <tissue evidence="14">Leaf</tissue>
    </source>
</reference>
<dbReference type="Gene3D" id="2.30.280.10">
    <property type="entry name" value="SRA-YDG"/>
    <property type="match status" value="1"/>
</dbReference>
<evidence type="ECO:0000313" key="15">
    <source>
        <dbReference type="Proteomes" id="UP000266723"/>
    </source>
</evidence>
<reference evidence="13" key="1">
    <citation type="submission" date="2019-12" db="EMBL/GenBank/DDBJ databases">
        <title>Genome sequencing and annotation of Brassica cretica.</title>
        <authorList>
            <person name="Studholme D.J."/>
            <person name="Sarris P.F."/>
        </authorList>
    </citation>
    <scope>NUCLEOTIDE SEQUENCE</scope>
    <source>
        <strain evidence="13">PFS-102/07</strain>
        <tissue evidence="13">Leaf</tissue>
    </source>
</reference>
<keyword evidence="9" id="KW-0156">Chromatin regulator</keyword>
<sequence length="193" mass="22078">MTKANQILFSLLSPTTSPSQPPSISPPPPELAAVLQRKRSAYAPEAGVRYDGVYRIEKCWLKVGVQGSFKVYCYLFVRCDNKPAPWTSDEHGDPSRPLPKLEDAIDMFERNETLSWNFDSPQCWCALTLLALDLCALESRSNREDLSMVIALFDMHVCGEKRREVKRFNLKMNPYHPLSSSFRRSYVENKEEA</sequence>
<reference evidence="14 15" key="3">
    <citation type="journal article" date="2020" name="BMC Genomics">
        <title>Intraspecific diversification of the crop wild relative Brassica cretica Lam. using demographic model selection.</title>
        <authorList>
            <person name="Kioukis A."/>
            <person name="Michalopoulou V.A."/>
            <person name="Briers L."/>
            <person name="Pirintsos S."/>
            <person name="Studholme D.J."/>
            <person name="Pavlidis P."/>
            <person name="Sarris P.F."/>
        </authorList>
    </citation>
    <scope>NUCLEOTIDE SEQUENCE [LARGE SCALE GENOMIC DNA]</scope>
    <source>
        <strain evidence="15">cv. PFS-1207/04</strain>
        <strain evidence="14">PFS-1207/04</strain>
    </source>
</reference>
<dbReference type="InterPro" id="IPR003105">
    <property type="entry name" value="SRA_YDG"/>
</dbReference>
<gene>
    <name evidence="14" type="ORF">DY000_02015264</name>
    <name evidence="13" type="ORF">F2Q70_00003386</name>
</gene>
<evidence type="ECO:0000256" key="2">
    <source>
        <dbReference type="ARBA" id="ARBA00004906"/>
    </source>
</evidence>
<keyword evidence="10 11" id="KW-0539">Nucleus</keyword>
<dbReference type="AlphaFoldDB" id="A0A3N6PL57"/>
<evidence type="ECO:0000313" key="14">
    <source>
        <dbReference type="EMBL" id="KAF3562617.1"/>
    </source>
</evidence>
<dbReference type="PROSITE" id="PS51015">
    <property type="entry name" value="YDG"/>
    <property type="match status" value="1"/>
</dbReference>
<keyword evidence="8" id="KW-0862">Zinc</keyword>
<evidence type="ECO:0000256" key="5">
    <source>
        <dbReference type="ARBA" id="ARBA00022723"/>
    </source>
</evidence>
<dbReference type="InterPro" id="IPR036987">
    <property type="entry name" value="SRA-YDG_sf"/>
</dbReference>
<dbReference type="Proteomes" id="UP000266723">
    <property type="component" value="Unassembled WGS sequence"/>
</dbReference>
<evidence type="ECO:0000259" key="12">
    <source>
        <dbReference type="PROSITE" id="PS51015"/>
    </source>
</evidence>
<dbReference type="InterPro" id="IPR015947">
    <property type="entry name" value="PUA-like_sf"/>
</dbReference>
<dbReference type="GO" id="GO:0044027">
    <property type="term" value="P:negative regulation of gene expression via chromosomal CpG island methylation"/>
    <property type="evidence" value="ECO:0007669"/>
    <property type="project" value="TreeGrafter"/>
</dbReference>
<dbReference type="EMBL" id="QGKV02000759">
    <property type="protein sequence ID" value="KAF3562617.1"/>
    <property type="molecule type" value="Genomic_DNA"/>
</dbReference>
<evidence type="ECO:0000256" key="7">
    <source>
        <dbReference type="ARBA" id="ARBA00022786"/>
    </source>
</evidence>
<evidence type="ECO:0000256" key="3">
    <source>
        <dbReference type="ARBA" id="ARBA00012483"/>
    </source>
</evidence>
<dbReference type="SUPFAM" id="SSF88697">
    <property type="entry name" value="PUA domain-like"/>
    <property type="match status" value="1"/>
</dbReference>
<evidence type="ECO:0000256" key="11">
    <source>
        <dbReference type="PROSITE-ProRule" id="PRU00358"/>
    </source>
</evidence>
<keyword evidence="4" id="KW-0808">Transferase</keyword>
<evidence type="ECO:0000256" key="6">
    <source>
        <dbReference type="ARBA" id="ARBA00022771"/>
    </source>
</evidence>
<name>A0A3N6PL57_BRACR</name>
<dbReference type="GO" id="GO:0005634">
    <property type="term" value="C:nucleus"/>
    <property type="evidence" value="ECO:0007669"/>
    <property type="project" value="UniProtKB-SubCell"/>
</dbReference>
<keyword evidence="7" id="KW-0833">Ubl conjugation pathway</keyword>
<dbReference type="EC" id="2.3.2.27" evidence="3"/>
<evidence type="ECO:0000256" key="10">
    <source>
        <dbReference type="ARBA" id="ARBA00023242"/>
    </source>
</evidence>
<proteinExistence type="predicted"/>
<evidence type="ECO:0000256" key="9">
    <source>
        <dbReference type="ARBA" id="ARBA00022853"/>
    </source>
</evidence>
<evidence type="ECO:0000256" key="8">
    <source>
        <dbReference type="ARBA" id="ARBA00022833"/>
    </source>
</evidence>
<comment type="caution">
    <text evidence="13">The sequence shown here is derived from an EMBL/GenBank/DDBJ whole genome shotgun (WGS) entry which is preliminary data.</text>
</comment>
<dbReference type="PANTHER" id="PTHR14140">
    <property type="entry name" value="E3 UBIQUITIN-PROTEIN LIGASE UHRF-RELATED"/>
    <property type="match status" value="1"/>
</dbReference>
<dbReference type="OrthoDB" id="2270193at2759"/>
<dbReference type="EMBL" id="QGKY02001015">
    <property type="protein sequence ID" value="KAF2571751.1"/>
    <property type="molecule type" value="Genomic_DNA"/>
</dbReference>
<organism evidence="13">
    <name type="scientific">Brassica cretica</name>
    <name type="common">Mustard</name>
    <dbReference type="NCBI Taxonomy" id="69181"/>
    <lineage>
        <taxon>Eukaryota</taxon>
        <taxon>Viridiplantae</taxon>
        <taxon>Streptophyta</taxon>
        <taxon>Embryophyta</taxon>
        <taxon>Tracheophyta</taxon>
        <taxon>Spermatophyta</taxon>
        <taxon>Magnoliopsida</taxon>
        <taxon>eudicotyledons</taxon>
        <taxon>Gunneridae</taxon>
        <taxon>Pentapetalae</taxon>
        <taxon>rosids</taxon>
        <taxon>malvids</taxon>
        <taxon>Brassicales</taxon>
        <taxon>Brassicaceae</taxon>
        <taxon>Brassiceae</taxon>
        <taxon>Brassica</taxon>
    </lineage>
</organism>
<comment type="catalytic activity">
    <reaction evidence="1">
        <text>S-ubiquitinyl-[E2 ubiquitin-conjugating enzyme]-L-cysteine + [acceptor protein]-L-lysine = [E2 ubiquitin-conjugating enzyme]-L-cysteine + N(6)-ubiquitinyl-[acceptor protein]-L-lysine.</text>
        <dbReference type="EC" id="2.3.2.27"/>
    </reaction>
</comment>
<feature type="domain" description="YDG" evidence="12">
    <location>
        <begin position="1"/>
        <end position="78"/>
    </location>
</feature>
<accession>A0A3N6PL57</accession>
<keyword evidence="6" id="KW-0863">Zinc-finger</keyword>
<dbReference type="InterPro" id="IPR045134">
    <property type="entry name" value="UHRF1/2-like"/>
</dbReference>
<dbReference type="GO" id="GO:0061630">
    <property type="term" value="F:ubiquitin protein ligase activity"/>
    <property type="evidence" value="ECO:0007669"/>
    <property type="project" value="UniProtKB-EC"/>
</dbReference>